<protein>
    <submittedName>
        <fullName evidence="1">Uncharacterized protein</fullName>
    </submittedName>
</protein>
<dbReference type="EMBL" id="CP144752">
    <property type="protein sequence ID" value="WVZ90428.1"/>
    <property type="molecule type" value="Genomic_DNA"/>
</dbReference>
<dbReference type="AlphaFoldDB" id="A0AAQ3UFR1"/>
<proteinExistence type="predicted"/>
<name>A0AAQ3UFR1_PASNO</name>
<dbReference type="Proteomes" id="UP001341281">
    <property type="component" value="Chromosome 08"/>
</dbReference>
<accession>A0AAQ3UFR1</accession>
<evidence type="ECO:0000313" key="1">
    <source>
        <dbReference type="EMBL" id="WVZ90428.1"/>
    </source>
</evidence>
<evidence type="ECO:0000313" key="2">
    <source>
        <dbReference type="Proteomes" id="UP001341281"/>
    </source>
</evidence>
<gene>
    <name evidence="1" type="ORF">U9M48_036731</name>
</gene>
<keyword evidence="2" id="KW-1185">Reference proteome</keyword>
<organism evidence="1 2">
    <name type="scientific">Paspalum notatum var. saurae</name>
    <dbReference type="NCBI Taxonomy" id="547442"/>
    <lineage>
        <taxon>Eukaryota</taxon>
        <taxon>Viridiplantae</taxon>
        <taxon>Streptophyta</taxon>
        <taxon>Embryophyta</taxon>
        <taxon>Tracheophyta</taxon>
        <taxon>Spermatophyta</taxon>
        <taxon>Magnoliopsida</taxon>
        <taxon>Liliopsida</taxon>
        <taxon>Poales</taxon>
        <taxon>Poaceae</taxon>
        <taxon>PACMAD clade</taxon>
        <taxon>Panicoideae</taxon>
        <taxon>Andropogonodae</taxon>
        <taxon>Paspaleae</taxon>
        <taxon>Paspalinae</taxon>
        <taxon>Paspalum</taxon>
    </lineage>
</organism>
<reference evidence="1 2" key="1">
    <citation type="submission" date="2024-02" db="EMBL/GenBank/DDBJ databases">
        <title>High-quality chromosome-scale genome assembly of Pensacola bahiagrass (Paspalum notatum Flugge var. saurae).</title>
        <authorList>
            <person name="Vega J.M."/>
            <person name="Podio M."/>
            <person name="Orjuela J."/>
            <person name="Siena L.A."/>
            <person name="Pessino S.C."/>
            <person name="Combes M.C."/>
            <person name="Mariac C."/>
            <person name="Albertini E."/>
            <person name="Pupilli F."/>
            <person name="Ortiz J.P.A."/>
            <person name="Leblanc O."/>
        </authorList>
    </citation>
    <scope>NUCLEOTIDE SEQUENCE [LARGE SCALE GENOMIC DNA]</scope>
    <source>
        <strain evidence="1">R1</strain>
        <tissue evidence="1">Leaf</tissue>
    </source>
</reference>
<sequence>MEALCRRASCAGLYTGLFLGALSKAAYQFSYFIYNSDLPQFFCVSKDQGKTFAPVSDHLDSRVGVGGGSQGHPPQREAASAVCSFSIAPVPLRARFRHQAQFITFLSPETIVCGLKIVIKIRNYTHTLVRGIWRCQRCHFATDAQVPKDGGPASCVACACVHIDRALEVQKAKSERRASPASVPPPAPMHFPLPLTINLNTGVNASTDDVLDMLDEMGISHKGISAYGGSEFSHRLT</sequence>